<proteinExistence type="predicted"/>
<dbReference type="AlphaFoldDB" id="A0A8S3VIZ5"/>
<evidence type="ECO:0008006" key="3">
    <source>
        <dbReference type="Google" id="ProtNLM"/>
    </source>
</evidence>
<evidence type="ECO:0000313" key="2">
    <source>
        <dbReference type="Proteomes" id="UP000683360"/>
    </source>
</evidence>
<reference evidence="1" key="1">
    <citation type="submission" date="2021-03" db="EMBL/GenBank/DDBJ databases">
        <authorList>
            <person name="Bekaert M."/>
        </authorList>
    </citation>
    <scope>NUCLEOTIDE SEQUENCE</scope>
</reference>
<dbReference type="OrthoDB" id="445007at2759"/>
<comment type="caution">
    <text evidence="1">The sequence shown here is derived from an EMBL/GenBank/DDBJ whole genome shotgun (WGS) entry which is preliminary data.</text>
</comment>
<dbReference type="Gene3D" id="2.60.120.620">
    <property type="entry name" value="q2cbj1_9rhob like domain"/>
    <property type="match status" value="1"/>
</dbReference>
<dbReference type="PANTHER" id="PTHR31630:SF6">
    <property type="entry name" value="PHYTANOYL-COA DIOXYGENASE-RELATED"/>
    <property type="match status" value="1"/>
</dbReference>
<dbReference type="SUPFAM" id="SSF51197">
    <property type="entry name" value="Clavaminate synthase-like"/>
    <property type="match status" value="1"/>
</dbReference>
<dbReference type="EMBL" id="CAJPWZ010003312">
    <property type="protein sequence ID" value="CAG2256695.1"/>
    <property type="molecule type" value="Genomic_DNA"/>
</dbReference>
<protein>
    <recommendedName>
        <fullName evidence="3">Phytanoyl-CoA dioxygenase</fullName>
    </recommendedName>
</protein>
<accession>A0A8S3VIZ5</accession>
<dbReference type="Proteomes" id="UP000683360">
    <property type="component" value="Unassembled WGS sequence"/>
</dbReference>
<name>A0A8S3VIZ5_MYTED</name>
<evidence type="ECO:0000313" key="1">
    <source>
        <dbReference type="EMBL" id="CAG2256695.1"/>
    </source>
</evidence>
<dbReference type="PANTHER" id="PTHR31630">
    <property type="entry name" value="PHYTANOYL-COA DIOXYGENASE-RELATED-RELATED"/>
    <property type="match status" value="1"/>
</dbReference>
<keyword evidence="2" id="KW-1185">Reference proteome</keyword>
<sequence>MIELSHTCHTCFDHYSYMDRKRVLSELESKGYSIVTDVITHEECNHYMTQYKEWLSRFGDERPYQEESLTHQFRVAHAEPTWNVRLKSKPVFASIWQTENLMSSMDGVALTEPPELGRSSFCNPDFFWLHTDQGSWREGLHAYQGAVYLEETSETDFCFRVLENSVQFHKEFYEHFPTAKEKSAGEDFYILSKEEIDWFISKGCEMKKVPVPKGGMVLWDSRTIHDNIAPTRGRPNSDRWRFVVFVCMVPAIWSTPEDIELKTEAYNEMAATAHWPAQGVWLFQKTSEKNKTNKFTHLEMIQEQPDVAKGKDVLRLVGIEKYDPEENNEVISKRPKWNILFDSEEWKKRETHQN</sequence>
<organism evidence="1 2">
    <name type="scientific">Mytilus edulis</name>
    <name type="common">Blue mussel</name>
    <dbReference type="NCBI Taxonomy" id="6550"/>
    <lineage>
        <taxon>Eukaryota</taxon>
        <taxon>Metazoa</taxon>
        <taxon>Spiralia</taxon>
        <taxon>Lophotrochozoa</taxon>
        <taxon>Mollusca</taxon>
        <taxon>Bivalvia</taxon>
        <taxon>Autobranchia</taxon>
        <taxon>Pteriomorphia</taxon>
        <taxon>Mytilida</taxon>
        <taxon>Mytiloidea</taxon>
        <taxon>Mytilidae</taxon>
        <taxon>Mytilinae</taxon>
        <taxon>Mytilus</taxon>
    </lineage>
</organism>
<gene>
    <name evidence="1" type="ORF">MEDL_68009</name>
</gene>